<dbReference type="AlphaFoldDB" id="A0A7W6WBS0"/>
<accession>A0A7W6WBS0</accession>
<reference evidence="1 2" key="1">
    <citation type="submission" date="2020-08" db="EMBL/GenBank/DDBJ databases">
        <title>Genome sequencing of Purple Non-Sulfur Bacteria from various extreme environments.</title>
        <authorList>
            <person name="Mayer M."/>
        </authorList>
    </citation>
    <scope>NUCLEOTIDE SEQUENCE [LARGE SCALE GENOMIC DNA]</scope>
    <source>
        <strain evidence="1 2">JA131</strain>
    </source>
</reference>
<evidence type="ECO:0000313" key="1">
    <source>
        <dbReference type="EMBL" id="MBB4267827.1"/>
    </source>
</evidence>
<keyword evidence="2" id="KW-1185">Reference proteome</keyword>
<protein>
    <recommendedName>
        <fullName evidence="3">Head completion protein GPL</fullName>
    </recommendedName>
</protein>
<evidence type="ECO:0008006" key="3">
    <source>
        <dbReference type="Google" id="ProtNLM"/>
    </source>
</evidence>
<comment type="caution">
    <text evidence="1">The sequence shown here is derived from an EMBL/GenBank/DDBJ whole genome shotgun (WGS) entry which is preliminary data.</text>
</comment>
<dbReference type="InterPro" id="IPR009225">
    <property type="entry name" value="Phage_head_completion_GpL"/>
</dbReference>
<dbReference type="RefSeq" id="WP_184047908.1">
    <property type="nucleotide sequence ID" value="NZ_JACIGK010000035.1"/>
</dbReference>
<dbReference type="EMBL" id="JACIGK010000035">
    <property type="protein sequence ID" value="MBB4267827.1"/>
    <property type="molecule type" value="Genomic_DNA"/>
</dbReference>
<evidence type="ECO:0000313" key="2">
    <source>
        <dbReference type="Proteomes" id="UP000554286"/>
    </source>
</evidence>
<gene>
    <name evidence="1" type="ORF">GGD89_003477</name>
</gene>
<sequence>MVSVIPHSAVPADPVIIAVDPDGWYPAVDVTALRVRTGLDGTWTDARLTPVVREEADAIAGVLAEWRAEREAKGAASLTEVDPHRSIEGTPLAVWRWQAALDGRVRAAVIRATRDFHATGDGHDRADALEPTADDWLGRAHEALSRLMGRPRTVVELI</sequence>
<organism evidence="1 2">
    <name type="scientific">Roseospira visakhapatnamensis</name>
    <dbReference type="NCBI Taxonomy" id="390880"/>
    <lineage>
        <taxon>Bacteria</taxon>
        <taxon>Pseudomonadati</taxon>
        <taxon>Pseudomonadota</taxon>
        <taxon>Alphaproteobacteria</taxon>
        <taxon>Rhodospirillales</taxon>
        <taxon>Rhodospirillaceae</taxon>
        <taxon>Roseospira</taxon>
    </lineage>
</organism>
<name>A0A7W6WBS0_9PROT</name>
<proteinExistence type="predicted"/>
<dbReference type="Pfam" id="PF05926">
    <property type="entry name" value="Phage_GPL"/>
    <property type="match status" value="1"/>
</dbReference>
<dbReference type="Proteomes" id="UP000554286">
    <property type="component" value="Unassembled WGS sequence"/>
</dbReference>